<feature type="region of interest" description="Disordered" evidence="1">
    <location>
        <begin position="1"/>
        <end position="40"/>
    </location>
</feature>
<dbReference type="InterPro" id="IPR000626">
    <property type="entry name" value="Ubiquitin-like_dom"/>
</dbReference>
<feature type="domain" description="Ubiquitin-like" evidence="2">
    <location>
        <begin position="325"/>
        <end position="398"/>
    </location>
</feature>
<keyword evidence="4" id="KW-1185">Reference proteome</keyword>
<dbReference type="CDD" id="cd17080">
    <property type="entry name" value="Ubl_SLD2_Esc2_like"/>
    <property type="match status" value="1"/>
</dbReference>
<evidence type="ECO:0000313" key="4">
    <source>
        <dbReference type="Proteomes" id="UP000242875"/>
    </source>
</evidence>
<sequence length="398" mass="43703">MGDSSSEDEIADEPAIVFKPTKRRRTGAARDAGSGTTKTMSDEDFFVKSRIVVEPTRPVFFADAANETEAQPTISDQITIDEEDEEDDAHKGISRQRQASHVEHITILDDAGDTSSRQRSVTPPPEFDPAQFDASIRSHLDDLITDRLERASNGDAAMSSGAGQGHHTLPNNTSTPALPRSKNAAQIHLTIHFVADPRENKPKVRPSEKLRVAEDASFQQIIEQLCQTCLRRKSAAARALPILTPNDVILEDATSKARLFRSGTPKSLGMANGAICNAYTKQVYDVVQAMRRKTEQDRSASFDDDALDIKDNALDSDDDMVDDTLYLKLRAKDGSDVKMSAKPTTTVETILHHYATVKHLSSAQRASLTLLFDDEALDPQSTLVDTDIESGDMLIVKE</sequence>
<dbReference type="Gene3D" id="3.10.20.90">
    <property type="entry name" value="Phosphatidylinositol 3-kinase Catalytic Subunit, Chain A, domain 1"/>
    <property type="match status" value="1"/>
</dbReference>
<dbReference type="InterPro" id="IPR022617">
    <property type="entry name" value="Rad60/SUMO-like_dom"/>
</dbReference>
<evidence type="ECO:0000313" key="3">
    <source>
        <dbReference type="EMBL" id="OZJ05590.1"/>
    </source>
</evidence>
<dbReference type="Proteomes" id="UP000242875">
    <property type="component" value="Unassembled WGS sequence"/>
</dbReference>
<dbReference type="EMBL" id="MVBO01000013">
    <property type="protein sequence ID" value="OZJ05590.1"/>
    <property type="molecule type" value="Genomic_DNA"/>
</dbReference>
<feature type="compositionally biased region" description="Acidic residues" evidence="1">
    <location>
        <begin position="1"/>
        <end position="12"/>
    </location>
</feature>
<reference evidence="3 4" key="1">
    <citation type="journal article" date="2017" name="Mycologia">
        <title>Bifiguratus adelaidae, gen. et sp. nov., a new member of Mucoromycotina in endophytic and soil-dwelling habitats.</title>
        <authorList>
            <person name="Torres-Cruz T.J."/>
            <person name="Billingsley Tobias T.L."/>
            <person name="Almatruk M."/>
            <person name="Hesse C."/>
            <person name="Kuske C.R."/>
            <person name="Desiro A."/>
            <person name="Benucci G.M."/>
            <person name="Bonito G."/>
            <person name="Stajich J.E."/>
            <person name="Dunlap C."/>
            <person name="Arnold A.E."/>
            <person name="Porras-Alfaro A."/>
        </authorList>
    </citation>
    <scope>NUCLEOTIDE SEQUENCE [LARGE SCALE GENOMIC DNA]</scope>
    <source>
        <strain evidence="3 4">AZ0501</strain>
    </source>
</reference>
<evidence type="ECO:0000259" key="2">
    <source>
        <dbReference type="PROSITE" id="PS50053"/>
    </source>
</evidence>
<feature type="region of interest" description="Disordered" evidence="1">
    <location>
        <begin position="154"/>
        <end position="179"/>
    </location>
</feature>
<dbReference type="PROSITE" id="PS50053">
    <property type="entry name" value="UBIQUITIN_2"/>
    <property type="match status" value="1"/>
</dbReference>
<accession>A0A261Y4M9</accession>
<proteinExistence type="predicted"/>
<dbReference type="OrthoDB" id="3365399at2759"/>
<dbReference type="InterPro" id="IPR029071">
    <property type="entry name" value="Ubiquitin-like_domsf"/>
</dbReference>
<comment type="caution">
    <text evidence="3">The sequence shown here is derived from an EMBL/GenBank/DDBJ whole genome shotgun (WGS) entry which is preliminary data.</text>
</comment>
<dbReference type="AlphaFoldDB" id="A0A261Y4M9"/>
<name>A0A261Y4M9_9FUNG</name>
<feature type="region of interest" description="Disordered" evidence="1">
    <location>
        <begin position="62"/>
        <end position="134"/>
    </location>
</feature>
<organism evidence="3 4">
    <name type="scientific">Bifiguratus adelaidae</name>
    <dbReference type="NCBI Taxonomy" id="1938954"/>
    <lineage>
        <taxon>Eukaryota</taxon>
        <taxon>Fungi</taxon>
        <taxon>Fungi incertae sedis</taxon>
        <taxon>Mucoromycota</taxon>
        <taxon>Mucoromycotina</taxon>
        <taxon>Endogonomycetes</taxon>
        <taxon>Endogonales</taxon>
        <taxon>Endogonales incertae sedis</taxon>
        <taxon>Bifiguratus</taxon>
    </lineage>
</organism>
<evidence type="ECO:0000256" key="1">
    <source>
        <dbReference type="SAM" id="MobiDB-lite"/>
    </source>
</evidence>
<gene>
    <name evidence="3" type="ORF">BZG36_01706</name>
</gene>
<feature type="compositionally biased region" description="Polar residues" evidence="1">
    <location>
        <begin position="68"/>
        <end position="78"/>
    </location>
</feature>
<protein>
    <recommendedName>
        <fullName evidence="2">Ubiquitin-like domain-containing protein</fullName>
    </recommendedName>
</protein>
<dbReference type="Pfam" id="PF11976">
    <property type="entry name" value="Rad60-SLD"/>
    <property type="match status" value="1"/>
</dbReference>
<dbReference type="SUPFAM" id="SSF54236">
    <property type="entry name" value="Ubiquitin-like"/>
    <property type="match status" value="1"/>
</dbReference>